<dbReference type="OrthoDB" id="9800897at2"/>
<protein>
    <recommendedName>
        <fullName evidence="7">Response regulatory domain-containing protein</fullName>
    </recommendedName>
</protein>
<evidence type="ECO:0000313" key="8">
    <source>
        <dbReference type="EMBL" id="RUO24491.1"/>
    </source>
</evidence>
<dbReference type="SUPFAM" id="SSF52172">
    <property type="entry name" value="CheY-like"/>
    <property type="match status" value="1"/>
</dbReference>
<evidence type="ECO:0000256" key="2">
    <source>
        <dbReference type="ARBA" id="ARBA00023012"/>
    </source>
</evidence>
<dbReference type="GO" id="GO:0000976">
    <property type="term" value="F:transcription cis-regulatory region binding"/>
    <property type="evidence" value="ECO:0007669"/>
    <property type="project" value="TreeGrafter"/>
</dbReference>
<gene>
    <name evidence="8" type="ORF">CWE09_11595</name>
</gene>
<keyword evidence="3" id="KW-0805">Transcription regulation</keyword>
<name>A0A432W4R2_9GAMM</name>
<dbReference type="RefSeq" id="WP_126804193.1">
    <property type="nucleotide sequence ID" value="NZ_PIPL01000002.1"/>
</dbReference>
<evidence type="ECO:0000313" key="9">
    <source>
        <dbReference type="Proteomes" id="UP000288293"/>
    </source>
</evidence>
<keyword evidence="5" id="KW-0804">Transcription</keyword>
<evidence type="ECO:0000256" key="4">
    <source>
        <dbReference type="ARBA" id="ARBA00023125"/>
    </source>
</evidence>
<dbReference type="AlphaFoldDB" id="A0A432W4R2"/>
<keyword evidence="2" id="KW-0902">Two-component regulatory system</keyword>
<dbReference type="PANTHER" id="PTHR48111">
    <property type="entry name" value="REGULATOR OF RPOS"/>
    <property type="match status" value="1"/>
</dbReference>
<keyword evidence="1 6" id="KW-0597">Phosphoprotein</keyword>
<evidence type="ECO:0000256" key="3">
    <source>
        <dbReference type="ARBA" id="ARBA00023015"/>
    </source>
</evidence>
<dbReference type="GO" id="GO:0000156">
    <property type="term" value="F:phosphorelay response regulator activity"/>
    <property type="evidence" value="ECO:0007669"/>
    <property type="project" value="TreeGrafter"/>
</dbReference>
<dbReference type="PROSITE" id="PS50110">
    <property type="entry name" value="RESPONSE_REGULATORY"/>
    <property type="match status" value="1"/>
</dbReference>
<dbReference type="InterPro" id="IPR011006">
    <property type="entry name" value="CheY-like_superfamily"/>
</dbReference>
<feature type="domain" description="Response regulatory" evidence="7">
    <location>
        <begin position="6"/>
        <end position="123"/>
    </location>
</feature>
<evidence type="ECO:0000256" key="5">
    <source>
        <dbReference type="ARBA" id="ARBA00023163"/>
    </source>
</evidence>
<dbReference type="GO" id="GO:0006355">
    <property type="term" value="P:regulation of DNA-templated transcription"/>
    <property type="evidence" value="ECO:0007669"/>
    <property type="project" value="TreeGrafter"/>
</dbReference>
<dbReference type="GO" id="GO:0032993">
    <property type="term" value="C:protein-DNA complex"/>
    <property type="evidence" value="ECO:0007669"/>
    <property type="project" value="TreeGrafter"/>
</dbReference>
<dbReference type="Gene3D" id="3.40.50.2300">
    <property type="match status" value="1"/>
</dbReference>
<dbReference type="Pfam" id="PF00072">
    <property type="entry name" value="Response_reg"/>
    <property type="match status" value="1"/>
</dbReference>
<organism evidence="8 9">
    <name type="scientific">Aliidiomarina minuta</name>
    <dbReference type="NCBI Taxonomy" id="880057"/>
    <lineage>
        <taxon>Bacteria</taxon>
        <taxon>Pseudomonadati</taxon>
        <taxon>Pseudomonadota</taxon>
        <taxon>Gammaproteobacteria</taxon>
        <taxon>Alteromonadales</taxon>
        <taxon>Idiomarinaceae</taxon>
        <taxon>Aliidiomarina</taxon>
    </lineage>
</organism>
<keyword evidence="4" id="KW-0238">DNA-binding</keyword>
<dbReference type="Proteomes" id="UP000288293">
    <property type="component" value="Unassembled WGS sequence"/>
</dbReference>
<keyword evidence="9" id="KW-1185">Reference proteome</keyword>
<dbReference type="SMART" id="SM00448">
    <property type="entry name" value="REC"/>
    <property type="match status" value="1"/>
</dbReference>
<dbReference type="InterPro" id="IPR001789">
    <property type="entry name" value="Sig_transdc_resp-reg_receiver"/>
</dbReference>
<accession>A0A432W4R2</accession>
<sequence>MKTSLTILYAEDDQDIQMIASMALSDIGGFKVHLCNNGAEALEQVPSVQPDLILLDVMMPQMDGPSALVALQQSLGDELPPVVFITAKASSQEITRLMSMGASDVITKPFDPMTLADDVMNCWRQAQHD</sequence>
<reference evidence="8 9" key="1">
    <citation type="journal article" date="2011" name="Front. Microbiol.">
        <title>Genomic signatures of strain selection and enhancement in Bacillus atrophaeus var. globigii, a historical biowarfare simulant.</title>
        <authorList>
            <person name="Gibbons H.S."/>
            <person name="Broomall S.M."/>
            <person name="McNew L.A."/>
            <person name="Daligault H."/>
            <person name="Chapman C."/>
            <person name="Bruce D."/>
            <person name="Karavis M."/>
            <person name="Krepps M."/>
            <person name="McGregor P.A."/>
            <person name="Hong C."/>
            <person name="Park K.H."/>
            <person name="Akmal A."/>
            <person name="Feldman A."/>
            <person name="Lin J.S."/>
            <person name="Chang W.E."/>
            <person name="Higgs B.W."/>
            <person name="Demirev P."/>
            <person name="Lindquist J."/>
            <person name="Liem A."/>
            <person name="Fochler E."/>
            <person name="Read T.D."/>
            <person name="Tapia R."/>
            <person name="Johnson S."/>
            <person name="Bishop-Lilly K.A."/>
            <person name="Detter C."/>
            <person name="Han C."/>
            <person name="Sozhamannan S."/>
            <person name="Rosenzweig C.N."/>
            <person name="Skowronski E.W."/>
        </authorList>
    </citation>
    <scope>NUCLEOTIDE SEQUENCE [LARGE SCALE GENOMIC DNA]</scope>
    <source>
        <strain evidence="8 9">MLST1</strain>
    </source>
</reference>
<dbReference type="InterPro" id="IPR039420">
    <property type="entry name" value="WalR-like"/>
</dbReference>
<comment type="caution">
    <text evidence="8">The sequence shown here is derived from an EMBL/GenBank/DDBJ whole genome shotgun (WGS) entry which is preliminary data.</text>
</comment>
<evidence type="ECO:0000259" key="7">
    <source>
        <dbReference type="PROSITE" id="PS50110"/>
    </source>
</evidence>
<evidence type="ECO:0000256" key="1">
    <source>
        <dbReference type="ARBA" id="ARBA00022553"/>
    </source>
</evidence>
<proteinExistence type="predicted"/>
<dbReference type="EMBL" id="PIPL01000002">
    <property type="protein sequence ID" value="RUO24491.1"/>
    <property type="molecule type" value="Genomic_DNA"/>
</dbReference>
<feature type="modified residue" description="4-aspartylphosphate" evidence="6">
    <location>
        <position position="56"/>
    </location>
</feature>
<evidence type="ECO:0000256" key="6">
    <source>
        <dbReference type="PROSITE-ProRule" id="PRU00169"/>
    </source>
</evidence>
<dbReference type="GO" id="GO:0005829">
    <property type="term" value="C:cytosol"/>
    <property type="evidence" value="ECO:0007669"/>
    <property type="project" value="TreeGrafter"/>
</dbReference>
<dbReference type="PANTHER" id="PTHR48111:SF1">
    <property type="entry name" value="TWO-COMPONENT RESPONSE REGULATOR ORR33"/>
    <property type="match status" value="1"/>
</dbReference>